<keyword evidence="2" id="KW-1185">Reference proteome</keyword>
<sequence>MEVVPERPKFTKTDCPKCRIEAGACHPKTKNIEIRRTCYRLLANGICQQLTSRRYKPCKSCSQSMNRRVGLCDYCRKSRRVEISIQFREEAGKYRCLTIQRQHMEPCRKF</sequence>
<comment type="caution">
    <text evidence="1">The sequence shown here is derived from an EMBL/GenBank/DDBJ whole genome shotgun (WGS) entry which is preliminary data.</text>
</comment>
<evidence type="ECO:0000313" key="2">
    <source>
        <dbReference type="Proteomes" id="UP000784294"/>
    </source>
</evidence>
<dbReference type="EMBL" id="CAAALY010013647">
    <property type="protein sequence ID" value="VEL12061.1"/>
    <property type="molecule type" value="Genomic_DNA"/>
</dbReference>
<evidence type="ECO:0000313" key="1">
    <source>
        <dbReference type="EMBL" id="VEL12061.1"/>
    </source>
</evidence>
<dbReference type="Proteomes" id="UP000784294">
    <property type="component" value="Unassembled WGS sequence"/>
</dbReference>
<name>A0A3S4ZI57_9PLAT</name>
<accession>A0A3S4ZI57</accession>
<protein>
    <submittedName>
        <fullName evidence="1">Uncharacterized protein</fullName>
    </submittedName>
</protein>
<gene>
    <name evidence="1" type="ORF">PXEA_LOCUS5501</name>
</gene>
<organism evidence="1 2">
    <name type="scientific">Protopolystoma xenopodis</name>
    <dbReference type="NCBI Taxonomy" id="117903"/>
    <lineage>
        <taxon>Eukaryota</taxon>
        <taxon>Metazoa</taxon>
        <taxon>Spiralia</taxon>
        <taxon>Lophotrochozoa</taxon>
        <taxon>Platyhelminthes</taxon>
        <taxon>Monogenea</taxon>
        <taxon>Polyopisthocotylea</taxon>
        <taxon>Polystomatidea</taxon>
        <taxon>Polystomatidae</taxon>
        <taxon>Protopolystoma</taxon>
    </lineage>
</organism>
<proteinExistence type="predicted"/>
<dbReference type="AlphaFoldDB" id="A0A3S4ZI57"/>
<reference evidence="1" key="1">
    <citation type="submission" date="2018-11" db="EMBL/GenBank/DDBJ databases">
        <authorList>
            <consortium name="Pathogen Informatics"/>
        </authorList>
    </citation>
    <scope>NUCLEOTIDE SEQUENCE</scope>
</reference>